<reference evidence="2" key="1">
    <citation type="submission" date="2016-10" db="EMBL/GenBank/DDBJ databases">
        <authorList>
            <person name="Varghese N."/>
            <person name="Submissions S."/>
        </authorList>
    </citation>
    <scope>NUCLEOTIDE SEQUENCE [LARGE SCALE GENOMIC DNA]</scope>
    <source>
        <strain evidence="2">DSM 28463</strain>
    </source>
</reference>
<evidence type="ECO:0000313" key="1">
    <source>
        <dbReference type="EMBL" id="SFN82972.1"/>
    </source>
</evidence>
<sequence>MAVTYLSPLHVFSIEDLTFTYSGVTYTDNPSLLDTAGAVVTPQVDKDGNVLYGTDSEFGFLVTDFIGAEDKTLDGDFAEGFAGNIFDIDNNVTGLAVSNAATDVMKSGAPLGTWSLGLGGATVKASTEHYVSMQSILSDQKFPGDPDAIMQLDDDLKLLDLRPTGLNGALEEGLTHERYVHELSKGLQVAMANTGPGEDATYSDIDFDRDGVLDTYSTVATTVQATNAAGVVEDLVVGGLDLDNDGTADVVDSFLNGYGGTADLTDLMDPNENSLTYDIAYGQDYSITLKDDGKFLYRWGEAVKRPNDIRMEVNLDLPSEWTEDLDENGTPDSLENGSAGYIITKAELVVNHDITNNPNDQIRPEDYENEAAIGRLPSHYIVTDPDNASNTLWVSPVDSYNGEGTFLPSYFKLDASGNIDLTAGGIAVYDPDNNLVGYRNEDDGGQPIGTVLRDDNLASLADDAELDFSTEDLDEGFTAEWYTTVDREPFEWSYDKLPDNPYANVFESFRTPEDAIAAGYAEDDLVSGPRWRLTPNKFGQDLPGLEIPLEPNSQPPFQNNNIKYETGEPITTTINLLDWDGKSPLASSAGWMTVDTTLLDEDGNGVIDDGWSNVNGTLNAGDKMPEGLVLSAVTPNGVNLDSDFFDTAVYVKGDRQDSAKLYDMQLDIEYSEALTLGTVQQVTNLNELGQTVTFENGASFINPVVFASPVSMNDAVPVTVDFSSVTSTGATLFLEKPDFYVGKGAHAAENVTLLTFEEGTWTLADGSLLQVGEAATQRGDTEVFQSVVFEQAFDEAPEILLQVQTHNGASYDVVRARNVTTTGFEFALQEEEGSDNYHRSEVVGWAAIDAANEDDIVDWHGITGEAFNTGNTVTSLGDEFEFNSEVGTNPLVAASISTYNGPDSASLRLSDLTDDGTTATATFLAQEEESLDAETWHGAEEVTGLAFADSGTLYGLEYVADMMVFA</sequence>
<name>A0A1I5C823_9RHOB</name>
<proteinExistence type="predicted"/>
<dbReference type="STRING" id="1005928.SAMN04487859_109157"/>
<dbReference type="Gene3D" id="2.60.40.2080">
    <property type="match status" value="1"/>
</dbReference>
<accession>A0A1I5C823</accession>
<dbReference type="Proteomes" id="UP000198599">
    <property type="component" value="Unassembled WGS sequence"/>
</dbReference>
<gene>
    <name evidence="1" type="ORF">SAMN04487859_109157</name>
</gene>
<organism evidence="1 2">
    <name type="scientific">Roseovarius lutimaris</name>
    <dbReference type="NCBI Taxonomy" id="1005928"/>
    <lineage>
        <taxon>Bacteria</taxon>
        <taxon>Pseudomonadati</taxon>
        <taxon>Pseudomonadota</taxon>
        <taxon>Alphaproteobacteria</taxon>
        <taxon>Rhodobacterales</taxon>
        <taxon>Roseobacteraceae</taxon>
        <taxon>Roseovarius</taxon>
    </lineage>
</organism>
<dbReference type="OrthoDB" id="5714489at2"/>
<protein>
    <submittedName>
        <fullName evidence="1">Uncharacterized protein</fullName>
    </submittedName>
</protein>
<dbReference type="EMBL" id="FOVP01000009">
    <property type="protein sequence ID" value="SFN82972.1"/>
    <property type="molecule type" value="Genomic_DNA"/>
</dbReference>
<dbReference type="InterPro" id="IPR037221">
    <property type="entry name" value="H-type_lectin_dom_sf"/>
</dbReference>
<evidence type="ECO:0000313" key="2">
    <source>
        <dbReference type="Proteomes" id="UP000198599"/>
    </source>
</evidence>
<dbReference type="AlphaFoldDB" id="A0A1I5C823"/>
<dbReference type="RefSeq" id="WP_092837784.1">
    <property type="nucleotide sequence ID" value="NZ_FOVP01000009.1"/>
</dbReference>
<keyword evidence="2" id="KW-1185">Reference proteome</keyword>